<evidence type="ECO:0000256" key="10">
    <source>
        <dbReference type="PROSITE-ProRule" id="PRU00042"/>
    </source>
</evidence>
<proteinExistence type="inferred from homology"/>
<dbReference type="PANTHER" id="PTHR47427:SF1">
    <property type="entry name" value="PROTEIN STE12"/>
    <property type="match status" value="1"/>
</dbReference>
<dbReference type="Pfam" id="PF00096">
    <property type="entry name" value="zf-C2H2"/>
    <property type="match status" value="2"/>
</dbReference>
<feature type="compositionally biased region" description="Basic residues" evidence="11">
    <location>
        <begin position="401"/>
        <end position="411"/>
    </location>
</feature>
<protein>
    <submittedName>
        <fullName evidence="13">Homeodomain transcription factor ste12</fullName>
    </submittedName>
</protein>
<dbReference type="PROSITE" id="PS50157">
    <property type="entry name" value="ZINC_FINGER_C2H2_2"/>
    <property type="match status" value="2"/>
</dbReference>
<feature type="compositionally biased region" description="Low complexity" evidence="11">
    <location>
        <begin position="617"/>
        <end position="629"/>
    </location>
</feature>
<dbReference type="FunFam" id="3.30.160.60:FF:000303">
    <property type="entry name" value="Zinc finger protein 41"/>
    <property type="match status" value="1"/>
</dbReference>
<evidence type="ECO:0000256" key="3">
    <source>
        <dbReference type="ARBA" id="ARBA00022737"/>
    </source>
</evidence>
<sequence length="689" mass="77419">MTTTVRDPLPFPTEDDVDLRLEQINQLKCFFATAPDNWPTEEDQPIKRFQLPNNEYVSCVRWNDGFFISGTDIVRSLVYRFHAFGRPVRNMKKFEEGIFSDLRNLKPGADAVLEEPKSSFLDLLYKHNCIRTQKKQKVFNWYAVPHDRLFLDALERDLKREKLGMEPTSFAVANPAVSISLDTTQAMFDEFRKNLLHDLELDACLNGDRVQGSQLSARAALFDMPPSPTTSDGDLPHPISTSFSAPLLSPSSGDWSETKYTSSSSHDGKLGSQRSHQASVSQKASAVFGHFSLFAGSSSYKQRRRRTMSHSTPSSTYNLNDAHPTDARMRSLWWPYDRTSASRVDALDEASRAYACPLSSCGKDFKRLEHLKRHLRTHTMERPYLCGLCGKRFSRSDNLAQHKKTHERRQRPLNSSSSSDKGDKNDGDSSNSNSGNTAMQKTHNYQKNNNNNNSSSYGNGDAYYFGNSTLTSAFEHNASMDADEWMGPYPSLSASACSSSSSSCSSSPIRPIARDISLKQEDEGNAYYDGPLHAQEPDLATSGHFYPANEALAGQHDYQEIQEWPLATRQDWEHRIDWEQYSNPSDFSPYQGPVDDGYANEVYGGVHHPYEPLAYPQEQQEQQQQQHQQSSLTGVYLPHSLPSMTSTGYPLSSDGPTMPPLGMLTSTYSYSSYGSESPTMKPTDALIHY</sequence>
<dbReference type="AlphaFoldDB" id="A0A8H7BG80"/>
<keyword evidence="7" id="KW-0804">Transcription</keyword>
<feature type="domain" description="C2H2-type" evidence="12">
    <location>
        <begin position="354"/>
        <end position="383"/>
    </location>
</feature>
<dbReference type="GO" id="GO:0000978">
    <property type="term" value="F:RNA polymerase II cis-regulatory region sequence-specific DNA binding"/>
    <property type="evidence" value="ECO:0007669"/>
    <property type="project" value="UniProtKB-ARBA"/>
</dbReference>
<dbReference type="GO" id="GO:0000981">
    <property type="term" value="F:DNA-binding transcription factor activity, RNA polymerase II-specific"/>
    <property type="evidence" value="ECO:0007669"/>
    <property type="project" value="UniProtKB-ARBA"/>
</dbReference>
<keyword evidence="3" id="KW-0677">Repeat</keyword>
<dbReference type="InterPro" id="IPR003120">
    <property type="entry name" value="Ste12"/>
</dbReference>
<feature type="region of interest" description="Disordered" evidence="11">
    <location>
        <begin position="222"/>
        <end position="278"/>
    </location>
</feature>
<feature type="compositionally biased region" description="Polar residues" evidence="11">
    <location>
        <begin position="309"/>
        <end position="319"/>
    </location>
</feature>
<feature type="compositionally biased region" description="Polar residues" evidence="11">
    <location>
        <begin position="437"/>
        <end position="447"/>
    </location>
</feature>
<dbReference type="SMART" id="SM00424">
    <property type="entry name" value="STE"/>
    <property type="match status" value="1"/>
</dbReference>
<keyword evidence="14" id="KW-1185">Reference proteome</keyword>
<dbReference type="GO" id="GO:0008270">
    <property type="term" value="F:zinc ion binding"/>
    <property type="evidence" value="ECO:0007669"/>
    <property type="project" value="UniProtKB-KW"/>
</dbReference>
<dbReference type="FunFam" id="3.30.160.60:FF:000072">
    <property type="entry name" value="zinc finger protein 143 isoform X1"/>
    <property type="match status" value="1"/>
</dbReference>
<evidence type="ECO:0000256" key="2">
    <source>
        <dbReference type="ARBA" id="ARBA00022723"/>
    </source>
</evidence>
<dbReference type="OrthoDB" id="1095242at2759"/>
<evidence type="ECO:0000256" key="6">
    <source>
        <dbReference type="ARBA" id="ARBA00023015"/>
    </source>
</evidence>
<dbReference type="PROSITE" id="PS00028">
    <property type="entry name" value="ZINC_FINGER_C2H2_1"/>
    <property type="match status" value="2"/>
</dbReference>
<keyword evidence="4 10" id="KW-0863">Zinc-finger</keyword>
<keyword evidence="6" id="KW-0805">Transcription regulation</keyword>
<dbReference type="InterPro" id="IPR052127">
    <property type="entry name" value="STE12_transcription_factor"/>
</dbReference>
<dbReference type="GO" id="GO:1990527">
    <property type="term" value="C:Tec1p-Ste12p-Dig1p complex"/>
    <property type="evidence" value="ECO:0007669"/>
    <property type="project" value="TreeGrafter"/>
</dbReference>
<organism evidence="13 14">
    <name type="scientific">Apophysomyces ossiformis</name>
    <dbReference type="NCBI Taxonomy" id="679940"/>
    <lineage>
        <taxon>Eukaryota</taxon>
        <taxon>Fungi</taxon>
        <taxon>Fungi incertae sedis</taxon>
        <taxon>Mucoromycota</taxon>
        <taxon>Mucoromycotina</taxon>
        <taxon>Mucoromycetes</taxon>
        <taxon>Mucorales</taxon>
        <taxon>Mucorineae</taxon>
        <taxon>Mucoraceae</taxon>
        <taxon>Apophysomyces</taxon>
    </lineage>
</organism>
<evidence type="ECO:0000313" key="14">
    <source>
        <dbReference type="Proteomes" id="UP000605846"/>
    </source>
</evidence>
<dbReference type="Pfam" id="PF02200">
    <property type="entry name" value="STE"/>
    <property type="match status" value="1"/>
</dbReference>
<keyword evidence="5" id="KW-0862">Zinc</keyword>
<dbReference type="SMART" id="SM00355">
    <property type="entry name" value="ZnF_C2H2"/>
    <property type="match status" value="2"/>
</dbReference>
<feature type="region of interest" description="Disordered" evidence="11">
    <location>
        <begin position="302"/>
        <end position="322"/>
    </location>
</feature>
<accession>A0A8H7BG80</accession>
<dbReference type="GO" id="GO:1990526">
    <property type="term" value="C:Ste12p-Dig1p-Dig2p complex"/>
    <property type="evidence" value="ECO:0007669"/>
    <property type="project" value="TreeGrafter"/>
</dbReference>
<evidence type="ECO:0000313" key="13">
    <source>
        <dbReference type="EMBL" id="KAF7721732.1"/>
    </source>
</evidence>
<evidence type="ECO:0000256" key="1">
    <source>
        <dbReference type="ARBA" id="ARBA00004123"/>
    </source>
</evidence>
<dbReference type="SUPFAM" id="SSF57667">
    <property type="entry name" value="beta-beta-alpha zinc fingers"/>
    <property type="match status" value="1"/>
</dbReference>
<comment type="similarity">
    <text evidence="9">Belongs to the STE12 transcription factor family.</text>
</comment>
<dbReference type="InterPro" id="IPR013087">
    <property type="entry name" value="Znf_C2H2_type"/>
</dbReference>
<keyword evidence="8" id="KW-0539">Nucleus</keyword>
<evidence type="ECO:0000259" key="12">
    <source>
        <dbReference type="PROSITE" id="PS50157"/>
    </source>
</evidence>
<comment type="subcellular location">
    <subcellularLocation>
        <location evidence="1">Nucleus</location>
    </subcellularLocation>
</comment>
<feature type="region of interest" description="Disordered" evidence="11">
    <location>
        <begin position="617"/>
        <end position="639"/>
    </location>
</feature>
<evidence type="ECO:0000256" key="7">
    <source>
        <dbReference type="ARBA" id="ARBA00023163"/>
    </source>
</evidence>
<evidence type="ECO:0000256" key="9">
    <source>
        <dbReference type="ARBA" id="ARBA00024345"/>
    </source>
</evidence>
<keyword evidence="2" id="KW-0479">Metal-binding</keyword>
<name>A0A8H7BG80_9FUNG</name>
<dbReference type="Proteomes" id="UP000605846">
    <property type="component" value="Unassembled WGS sequence"/>
</dbReference>
<keyword evidence="13" id="KW-0238">DNA-binding</keyword>
<evidence type="ECO:0000256" key="5">
    <source>
        <dbReference type="ARBA" id="ARBA00022833"/>
    </source>
</evidence>
<evidence type="ECO:0000256" key="4">
    <source>
        <dbReference type="ARBA" id="ARBA00022771"/>
    </source>
</evidence>
<gene>
    <name evidence="13" type="primary">STE12_2</name>
    <name evidence="13" type="ORF">EC973_004268</name>
</gene>
<dbReference type="EMBL" id="JABAYA010000240">
    <property type="protein sequence ID" value="KAF7721732.1"/>
    <property type="molecule type" value="Genomic_DNA"/>
</dbReference>
<dbReference type="Gene3D" id="3.30.160.60">
    <property type="entry name" value="Classic Zinc Finger"/>
    <property type="match status" value="2"/>
</dbReference>
<evidence type="ECO:0000256" key="8">
    <source>
        <dbReference type="ARBA" id="ARBA00023242"/>
    </source>
</evidence>
<dbReference type="GO" id="GO:0005634">
    <property type="term" value="C:nucleus"/>
    <property type="evidence" value="ECO:0007669"/>
    <property type="project" value="UniProtKB-SubCell"/>
</dbReference>
<dbReference type="InterPro" id="IPR036236">
    <property type="entry name" value="Znf_C2H2_sf"/>
</dbReference>
<feature type="region of interest" description="Disordered" evidence="11">
    <location>
        <begin position="399"/>
        <end position="455"/>
    </location>
</feature>
<feature type="compositionally biased region" description="Polar residues" evidence="11">
    <location>
        <begin position="239"/>
        <end position="265"/>
    </location>
</feature>
<keyword evidence="13" id="KW-0371">Homeobox</keyword>
<evidence type="ECO:0000256" key="11">
    <source>
        <dbReference type="SAM" id="MobiDB-lite"/>
    </source>
</evidence>
<comment type="caution">
    <text evidence="13">The sequence shown here is derived from an EMBL/GenBank/DDBJ whole genome shotgun (WGS) entry which is preliminary data.</text>
</comment>
<feature type="domain" description="C2H2-type" evidence="12">
    <location>
        <begin position="384"/>
        <end position="411"/>
    </location>
</feature>
<reference evidence="13" key="1">
    <citation type="submission" date="2020-01" db="EMBL/GenBank/DDBJ databases">
        <title>Genome Sequencing of Three Apophysomyces-Like Fungal Strains Confirms a Novel Fungal Genus in the Mucoromycota with divergent Burkholderia-like Endosymbiotic Bacteria.</title>
        <authorList>
            <person name="Stajich J.E."/>
            <person name="Macias A.M."/>
            <person name="Carter-House D."/>
            <person name="Lovett B."/>
            <person name="Kasson L.R."/>
            <person name="Berry K."/>
            <person name="Grigoriev I."/>
            <person name="Chang Y."/>
            <person name="Spatafora J."/>
            <person name="Kasson M.T."/>
        </authorList>
    </citation>
    <scope>NUCLEOTIDE SEQUENCE</scope>
    <source>
        <strain evidence="13">NRRL A-21654</strain>
    </source>
</reference>
<dbReference type="PANTHER" id="PTHR47427">
    <property type="entry name" value="PROTEIN STE12"/>
    <property type="match status" value="1"/>
</dbReference>